<protein>
    <submittedName>
        <fullName evidence="5">Cytochrome c-type biogenesis protein CcmE, heme chaperone</fullName>
    </submittedName>
</protein>
<keyword evidence="2" id="KW-0349">Heme</keyword>
<keyword evidence="2" id="KW-0479">Metal-binding</keyword>
<gene>
    <name evidence="5" type="ORF">AVDCRST_MAG93-1949</name>
</gene>
<dbReference type="AlphaFoldDB" id="A0A6J4IKQ9"/>
<evidence type="ECO:0000256" key="4">
    <source>
        <dbReference type="ARBA" id="ARBA00023136"/>
    </source>
</evidence>
<dbReference type="GO" id="GO:0020037">
    <property type="term" value="F:heme binding"/>
    <property type="evidence" value="ECO:0007669"/>
    <property type="project" value="InterPro"/>
</dbReference>
<dbReference type="Pfam" id="PF03100">
    <property type="entry name" value="CcmE"/>
    <property type="match status" value="1"/>
</dbReference>
<evidence type="ECO:0000256" key="3">
    <source>
        <dbReference type="ARBA" id="ARBA00022748"/>
    </source>
</evidence>
<dbReference type="InterPro" id="IPR012340">
    <property type="entry name" value="NA-bd_OB-fold"/>
</dbReference>
<dbReference type="InterPro" id="IPR004329">
    <property type="entry name" value="CcmE"/>
</dbReference>
<dbReference type="GO" id="GO:0017003">
    <property type="term" value="P:protein-heme linkage"/>
    <property type="evidence" value="ECO:0007669"/>
    <property type="project" value="InterPro"/>
</dbReference>
<dbReference type="InterPro" id="IPR036127">
    <property type="entry name" value="CcmE-like_sf"/>
</dbReference>
<dbReference type="SUPFAM" id="SSF82093">
    <property type="entry name" value="Heme chaperone CcmE"/>
    <property type="match status" value="1"/>
</dbReference>
<evidence type="ECO:0000313" key="5">
    <source>
        <dbReference type="EMBL" id="CAA9255542.1"/>
    </source>
</evidence>
<comment type="subcellular location">
    <subcellularLocation>
        <location evidence="1">Membrane</location>
    </subcellularLocation>
</comment>
<name>A0A6J4IKQ9_9CHLR</name>
<sequence length="120" mass="12897">MAGIVVIALTTAGYSLRGGAIVSYASVPEAMASPRAVQVFGYLYSKGSYDDQGRWTFDIQGEDGEVMTIVYPHTKPGNFEQAISVVAVGKYDTGSKQFMADQLLVKCPSKYQEEGQTAQG</sequence>
<evidence type="ECO:0000256" key="1">
    <source>
        <dbReference type="ARBA" id="ARBA00004370"/>
    </source>
</evidence>
<accession>A0A6J4IKQ9</accession>
<keyword evidence="3" id="KW-0201">Cytochrome c-type biogenesis</keyword>
<dbReference type="GO" id="GO:0005886">
    <property type="term" value="C:plasma membrane"/>
    <property type="evidence" value="ECO:0007669"/>
    <property type="project" value="InterPro"/>
</dbReference>
<dbReference type="Gene3D" id="2.40.50.140">
    <property type="entry name" value="Nucleic acid-binding proteins"/>
    <property type="match status" value="1"/>
</dbReference>
<dbReference type="GO" id="GO:0017004">
    <property type="term" value="P:cytochrome complex assembly"/>
    <property type="evidence" value="ECO:0007669"/>
    <property type="project" value="UniProtKB-KW"/>
</dbReference>
<keyword evidence="2" id="KW-0408">Iron</keyword>
<reference evidence="5" key="1">
    <citation type="submission" date="2020-02" db="EMBL/GenBank/DDBJ databases">
        <authorList>
            <person name="Meier V. D."/>
        </authorList>
    </citation>
    <scope>NUCLEOTIDE SEQUENCE</scope>
    <source>
        <strain evidence="5">AVDCRST_MAG93</strain>
    </source>
</reference>
<evidence type="ECO:0000256" key="2">
    <source>
        <dbReference type="ARBA" id="ARBA00022617"/>
    </source>
</evidence>
<organism evidence="5">
    <name type="scientific">uncultured Chloroflexia bacterium</name>
    <dbReference type="NCBI Taxonomy" id="1672391"/>
    <lineage>
        <taxon>Bacteria</taxon>
        <taxon>Bacillati</taxon>
        <taxon>Chloroflexota</taxon>
        <taxon>Chloroflexia</taxon>
        <taxon>environmental samples</taxon>
    </lineage>
</organism>
<proteinExistence type="predicted"/>
<keyword evidence="4" id="KW-0472">Membrane</keyword>
<dbReference type="EMBL" id="CADCTR010000662">
    <property type="protein sequence ID" value="CAA9255542.1"/>
    <property type="molecule type" value="Genomic_DNA"/>
</dbReference>